<dbReference type="SMART" id="SM00710">
    <property type="entry name" value="PbH1"/>
    <property type="match status" value="6"/>
</dbReference>
<dbReference type="RefSeq" id="XP_005779185.1">
    <property type="nucleotide sequence ID" value="XM_005779128.1"/>
</dbReference>
<dbReference type="InterPro" id="IPR039448">
    <property type="entry name" value="Beta_helix"/>
</dbReference>
<dbReference type="AlphaFoldDB" id="A0A0D3JTC1"/>
<dbReference type="SUPFAM" id="SSF51126">
    <property type="entry name" value="Pectin lyase-like"/>
    <property type="match status" value="1"/>
</dbReference>
<dbReference type="GeneID" id="17272302"/>
<dbReference type="InterPro" id="IPR006626">
    <property type="entry name" value="PbH1"/>
</dbReference>
<keyword evidence="3" id="KW-1185">Reference proteome</keyword>
<dbReference type="eggNOG" id="ENOG502RYDD">
    <property type="taxonomic scope" value="Eukaryota"/>
</dbReference>
<dbReference type="KEGG" id="ehx:EMIHUDRAFT_236565"/>
<accession>A0A0D3JTC1</accession>
<dbReference type="Gene3D" id="2.160.20.10">
    <property type="entry name" value="Single-stranded right-handed beta-helix, Pectin lyase-like"/>
    <property type="match status" value="1"/>
</dbReference>
<dbReference type="HOGENOM" id="CLU_738581_0_0_1"/>
<dbReference type="PaxDb" id="2903-EOD26756"/>
<evidence type="ECO:0000313" key="2">
    <source>
        <dbReference type="EnsemblProtists" id="EOD26756"/>
    </source>
</evidence>
<organism evidence="2 3">
    <name type="scientific">Emiliania huxleyi (strain CCMP1516)</name>
    <dbReference type="NCBI Taxonomy" id="280463"/>
    <lineage>
        <taxon>Eukaryota</taxon>
        <taxon>Haptista</taxon>
        <taxon>Haptophyta</taxon>
        <taxon>Prymnesiophyceae</taxon>
        <taxon>Isochrysidales</taxon>
        <taxon>Noelaerhabdaceae</taxon>
        <taxon>Emiliania</taxon>
    </lineage>
</organism>
<dbReference type="PANTHER" id="PTHR36453:SF1">
    <property type="entry name" value="RIGHT HANDED BETA HELIX DOMAIN-CONTAINING PROTEIN"/>
    <property type="match status" value="1"/>
</dbReference>
<dbReference type="Pfam" id="PF13229">
    <property type="entry name" value="Beta_helix"/>
    <property type="match status" value="1"/>
</dbReference>
<dbReference type="EnsemblProtists" id="EOD26756">
    <property type="protein sequence ID" value="EOD26756"/>
    <property type="gene ID" value="EMIHUDRAFT_236565"/>
</dbReference>
<evidence type="ECO:0000313" key="3">
    <source>
        <dbReference type="Proteomes" id="UP000013827"/>
    </source>
</evidence>
<protein>
    <recommendedName>
        <fullName evidence="1">Right handed beta helix domain-containing protein</fullName>
    </recommendedName>
</protein>
<sequence length="375" mass="39809">MTTPVSTRLYFYPPGGALAADVSVSVLPHVLRLRGALVEQAETRTQGAAVDAARCSSVSFLSTSVSNSGGAGACIAISGDSNTIRDSTVSGCAGAGVSVDGGDTETLRGSNSSVVGNSISNFSRLVRTYAPGVHFDGVGLHVGNNSVRHAPHSCMTGGGSNHVFEHNRLEHCVYECIDAGAFYVGRSWAQRGNVVRFNVFHTVRPTERLAQRSCSQNALYLDDQMSGYDVYGNTIVNATQGVLLGGGRRNRLHNNTFVACDVDVAFDARGLSWQRASCQKNCSASMGDSCGLGTSTTSCFANALRAVHYTRPPYAAAFPELASIYQEHPCVPVGNVIEDNRYCHAGSKGGGLFLDRSEAQVRQWYSSVSNNREAC</sequence>
<evidence type="ECO:0000259" key="1">
    <source>
        <dbReference type="Pfam" id="PF13229"/>
    </source>
</evidence>
<dbReference type="InterPro" id="IPR012334">
    <property type="entry name" value="Pectin_lyas_fold"/>
</dbReference>
<reference evidence="2" key="2">
    <citation type="submission" date="2024-10" db="UniProtKB">
        <authorList>
            <consortium name="EnsemblProtists"/>
        </authorList>
    </citation>
    <scope>IDENTIFICATION</scope>
</reference>
<feature type="domain" description="Right handed beta helix" evidence="1">
    <location>
        <begin position="74"/>
        <end position="257"/>
    </location>
</feature>
<name>A0A0D3JTC1_EMIH1</name>
<dbReference type="PANTHER" id="PTHR36453">
    <property type="entry name" value="SECRETED PROTEIN-RELATED"/>
    <property type="match status" value="1"/>
</dbReference>
<dbReference type="Proteomes" id="UP000013827">
    <property type="component" value="Unassembled WGS sequence"/>
</dbReference>
<proteinExistence type="predicted"/>
<dbReference type="OMA" id="CHAGSKG"/>
<dbReference type="InterPro" id="IPR011050">
    <property type="entry name" value="Pectin_lyase_fold/virulence"/>
</dbReference>
<reference evidence="3" key="1">
    <citation type="journal article" date="2013" name="Nature">
        <title>Pan genome of the phytoplankton Emiliania underpins its global distribution.</title>
        <authorList>
            <person name="Read B.A."/>
            <person name="Kegel J."/>
            <person name="Klute M.J."/>
            <person name="Kuo A."/>
            <person name="Lefebvre S.C."/>
            <person name="Maumus F."/>
            <person name="Mayer C."/>
            <person name="Miller J."/>
            <person name="Monier A."/>
            <person name="Salamov A."/>
            <person name="Young J."/>
            <person name="Aguilar M."/>
            <person name="Claverie J.M."/>
            <person name="Frickenhaus S."/>
            <person name="Gonzalez K."/>
            <person name="Herman E.K."/>
            <person name="Lin Y.C."/>
            <person name="Napier J."/>
            <person name="Ogata H."/>
            <person name="Sarno A.F."/>
            <person name="Shmutz J."/>
            <person name="Schroeder D."/>
            <person name="de Vargas C."/>
            <person name="Verret F."/>
            <person name="von Dassow P."/>
            <person name="Valentin K."/>
            <person name="Van de Peer Y."/>
            <person name="Wheeler G."/>
            <person name="Dacks J.B."/>
            <person name="Delwiche C.F."/>
            <person name="Dyhrman S.T."/>
            <person name="Glockner G."/>
            <person name="John U."/>
            <person name="Richards T."/>
            <person name="Worden A.Z."/>
            <person name="Zhang X."/>
            <person name="Grigoriev I.V."/>
            <person name="Allen A.E."/>
            <person name="Bidle K."/>
            <person name="Borodovsky M."/>
            <person name="Bowler C."/>
            <person name="Brownlee C."/>
            <person name="Cock J.M."/>
            <person name="Elias M."/>
            <person name="Gladyshev V.N."/>
            <person name="Groth M."/>
            <person name="Guda C."/>
            <person name="Hadaegh A."/>
            <person name="Iglesias-Rodriguez M.D."/>
            <person name="Jenkins J."/>
            <person name="Jones B.M."/>
            <person name="Lawson T."/>
            <person name="Leese F."/>
            <person name="Lindquist E."/>
            <person name="Lobanov A."/>
            <person name="Lomsadze A."/>
            <person name="Malik S.B."/>
            <person name="Marsh M.E."/>
            <person name="Mackinder L."/>
            <person name="Mock T."/>
            <person name="Mueller-Roeber B."/>
            <person name="Pagarete A."/>
            <person name="Parker M."/>
            <person name="Probert I."/>
            <person name="Quesneville H."/>
            <person name="Raines C."/>
            <person name="Rensing S.A."/>
            <person name="Riano-Pachon D.M."/>
            <person name="Richier S."/>
            <person name="Rokitta S."/>
            <person name="Shiraiwa Y."/>
            <person name="Soanes D.M."/>
            <person name="van der Giezen M."/>
            <person name="Wahlund T.M."/>
            <person name="Williams B."/>
            <person name="Wilson W."/>
            <person name="Wolfe G."/>
            <person name="Wurch L.L."/>
        </authorList>
    </citation>
    <scope>NUCLEOTIDE SEQUENCE</scope>
</reference>